<evidence type="ECO:0000256" key="1">
    <source>
        <dbReference type="SAM" id="MobiDB-lite"/>
    </source>
</evidence>
<evidence type="ECO:0008006" key="4">
    <source>
        <dbReference type="Google" id="ProtNLM"/>
    </source>
</evidence>
<comment type="caution">
    <text evidence="2">The sequence shown here is derived from an EMBL/GenBank/DDBJ whole genome shotgun (WGS) entry which is preliminary data.</text>
</comment>
<gene>
    <name evidence="2" type="ORF">GCM10010915_06780</name>
</gene>
<dbReference type="EMBL" id="BMHO01000001">
    <property type="protein sequence ID" value="GGD29259.1"/>
    <property type="molecule type" value="Genomic_DNA"/>
</dbReference>
<keyword evidence="3" id="KW-1185">Reference proteome</keyword>
<name>A0A917DDM3_9MICO</name>
<dbReference type="Proteomes" id="UP000633205">
    <property type="component" value="Unassembled WGS sequence"/>
</dbReference>
<accession>A0A917DDM3</accession>
<proteinExistence type="predicted"/>
<evidence type="ECO:0000313" key="2">
    <source>
        <dbReference type="EMBL" id="GGD29259.1"/>
    </source>
</evidence>
<evidence type="ECO:0000313" key="3">
    <source>
        <dbReference type="Proteomes" id="UP000633205"/>
    </source>
</evidence>
<dbReference type="RefSeq" id="WP_188710896.1">
    <property type="nucleotide sequence ID" value="NZ_BMHO01000001.1"/>
</dbReference>
<protein>
    <recommendedName>
        <fullName evidence="4">YtxH domain-containing protein</fullName>
    </recommendedName>
</protein>
<sequence>MRGKLGLIVGLGIGYVLGTRAGRARYEQLKAQAEKVWELDAVQKQVGKAKDFAQQSAMTIPRVAWDGLTKVAKAAAETSGSAEDKAEAAAGEAKTAARKTKTAVSEAKKAAD</sequence>
<reference evidence="2" key="1">
    <citation type="journal article" date="2014" name="Int. J. Syst. Evol. Microbiol.">
        <title>Complete genome sequence of Corynebacterium casei LMG S-19264T (=DSM 44701T), isolated from a smear-ripened cheese.</title>
        <authorList>
            <consortium name="US DOE Joint Genome Institute (JGI-PGF)"/>
            <person name="Walter F."/>
            <person name="Albersmeier A."/>
            <person name="Kalinowski J."/>
            <person name="Ruckert C."/>
        </authorList>
    </citation>
    <scope>NUCLEOTIDE SEQUENCE</scope>
    <source>
        <strain evidence="2">CGMCC 1.15152</strain>
    </source>
</reference>
<organism evidence="2 3">
    <name type="scientific">Microbacterium faecale</name>
    <dbReference type="NCBI Taxonomy" id="1804630"/>
    <lineage>
        <taxon>Bacteria</taxon>
        <taxon>Bacillati</taxon>
        <taxon>Actinomycetota</taxon>
        <taxon>Actinomycetes</taxon>
        <taxon>Micrococcales</taxon>
        <taxon>Microbacteriaceae</taxon>
        <taxon>Microbacterium</taxon>
    </lineage>
</organism>
<dbReference type="AlphaFoldDB" id="A0A917DDM3"/>
<feature type="region of interest" description="Disordered" evidence="1">
    <location>
        <begin position="77"/>
        <end position="112"/>
    </location>
</feature>
<reference evidence="2" key="2">
    <citation type="submission" date="2020-09" db="EMBL/GenBank/DDBJ databases">
        <authorList>
            <person name="Sun Q."/>
            <person name="Zhou Y."/>
        </authorList>
    </citation>
    <scope>NUCLEOTIDE SEQUENCE</scope>
    <source>
        <strain evidence="2">CGMCC 1.15152</strain>
    </source>
</reference>